<evidence type="ECO:0000256" key="2">
    <source>
        <dbReference type="ARBA" id="ARBA00023125"/>
    </source>
</evidence>
<dbReference type="SMART" id="SM00342">
    <property type="entry name" value="HTH_ARAC"/>
    <property type="match status" value="1"/>
</dbReference>
<reference evidence="5 6" key="1">
    <citation type="submission" date="2024-02" db="EMBL/GenBank/DDBJ databases">
        <title>Bifidobacterium honeyensis sp. nov., isolated from the comb honey.</title>
        <authorList>
            <person name="Liu W."/>
            <person name="Li Y."/>
        </authorList>
    </citation>
    <scope>NUCLEOTIDE SEQUENCE [LARGE SCALE GENOMIC DNA]</scope>
    <source>
        <strain evidence="5 6">IMAU50988</strain>
    </source>
</reference>
<dbReference type="SUPFAM" id="SSF46689">
    <property type="entry name" value="Homeodomain-like"/>
    <property type="match status" value="2"/>
</dbReference>
<evidence type="ECO:0000256" key="1">
    <source>
        <dbReference type="ARBA" id="ARBA00023015"/>
    </source>
</evidence>
<dbReference type="PRINTS" id="PR00032">
    <property type="entry name" value="HTHARAC"/>
</dbReference>
<evidence type="ECO:0000313" key="5">
    <source>
        <dbReference type="EMBL" id="MEK0305973.1"/>
    </source>
</evidence>
<dbReference type="EMBL" id="JBANBB010000001">
    <property type="protein sequence ID" value="MEK0305973.1"/>
    <property type="molecule type" value="Genomic_DNA"/>
</dbReference>
<dbReference type="InterPro" id="IPR003313">
    <property type="entry name" value="AraC-bd"/>
</dbReference>
<gene>
    <name evidence="5" type="ORF">V8P97_00550</name>
</gene>
<evidence type="ECO:0000256" key="3">
    <source>
        <dbReference type="ARBA" id="ARBA00023163"/>
    </source>
</evidence>
<evidence type="ECO:0000259" key="4">
    <source>
        <dbReference type="PROSITE" id="PS01124"/>
    </source>
</evidence>
<dbReference type="PROSITE" id="PS00041">
    <property type="entry name" value="HTH_ARAC_FAMILY_1"/>
    <property type="match status" value="1"/>
</dbReference>
<dbReference type="Gene3D" id="1.10.10.60">
    <property type="entry name" value="Homeodomain-like"/>
    <property type="match status" value="2"/>
</dbReference>
<dbReference type="InterPro" id="IPR020449">
    <property type="entry name" value="Tscrpt_reg_AraC-type_HTH"/>
</dbReference>
<dbReference type="Proteomes" id="UP001373159">
    <property type="component" value="Unassembled WGS sequence"/>
</dbReference>
<comment type="caution">
    <text evidence="5">The sequence shown here is derived from an EMBL/GenBank/DDBJ whole genome shotgun (WGS) entry which is preliminary data.</text>
</comment>
<dbReference type="Pfam" id="PF12833">
    <property type="entry name" value="HTH_18"/>
    <property type="match status" value="1"/>
</dbReference>
<protein>
    <submittedName>
        <fullName evidence="5">AraC family transcriptional regulator</fullName>
    </submittedName>
</protein>
<proteinExistence type="predicted"/>
<dbReference type="Pfam" id="PF02311">
    <property type="entry name" value="AraC_binding"/>
    <property type="match status" value="1"/>
</dbReference>
<organism evidence="5 6">
    <name type="scientific">Bifidobacterium favimelis</name>
    <dbReference type="NCBI Taxonomy" id="3122979"/>
    <lineage>
        <taxon>Bacteria</taxon>
        <taxon>Bacillati</taxon>
        <taxon>Actinomycetota</taxon>
        <taxon>Actinomycetes</taxon>
        <taxon>Bifidobacteriales</taxon>
        <taxon>Bifidobacteriaceae</taxon>
        <taxon>Bifidobacterium</taxon>
    </lineage>
</organism>
<evidence type="ECO:0000313" key="6">
    <source>
        <dbReference type="Proteomes" id="UP001373159"/>
    </source>
</evidence>
<keyword evidence="2" id="KW-0238">DNA-binding</keyword>
<dbReference type="Gene3D" id="2.60.120.10">
    <property type="entry name" value="Jelly Rolls"/>
    <property type="match status" value="1"/>
</dbReference>
<keyword evidence="6" id="KW-1185">Reference proteome</keyword>
<dbReference type="InterPro" id="IPR018060">
    <property type="entry name" value="HTH_AraC"/>
</dbReference>
<accession>A0ABU8ZMD6</accession>
<dbReference type="PROSITE" id="PS01124">
    <property type="entry name" value="HTH_ARAC_FAMILY_2"/>
    <property type="match status" value="1"/>
</dbReference>
<dbReference type="InterPro" id="IPR009057">
    <property type="entry name" value="Homeodomain-like_sf"/>
</dbReference>
<dbReference type="PANTHER" id="PTHR43280">
    <property type="entry name" value="ARAC-FAMILY TRANSCRIPTIONAL REGULATOR"/>
    <property type="match status" value="1"/>
</dbReference>
<dbReference type="InterPro" id="IPR018062">
    <property type="entry name" value="HTH_AraC-typ_CS"/>
</dbReference>
<name>A0ABU8ZMD6_9BIFI</name>
<dbReference type="SUPFAM" id="SSF51215">
    <property type="entry name" value="Regulatory protein AraC"/>
    <property type="match status" value="1"/>
</dbReference>
<keyword evidence="1" id="KW-0805">Transcription regulation</keyword>
<dbReference type="RefSeq" id="WP_340468521.1">
    <property type="nucleotide sequence ID" value="NZ_JBANBB010000001.1"/>
</dbReference>
<keyword evidence="3" id="KW-0804">Transcription</keyword>
<dbReference type="InterPro" id="IPR037923">
    <property type="entry name" value="HTH-like"/>
</dbReference>
<dbReference type="InterPro" id="IPR014710">
    <property type="entry name" value="RmlC-like_jellyroll"/>
</dbReference>
<sequence>MEFQSAGRFIGTPGWIHERRKVDSFELILVEDGTLPLTVDGSHLELGPNDLVLIPPESPHEGSRRLKHSSLTFFWAHFAIRGWQAVDESSPPDGRPQGDKDHMVLPIGRTSVRSDRLNVMFNQLLDIYQRSYPNPSTYCSYFMTCMLMEMAIGMTEAGVLPTGNDERNKLQQVHDWIRINACDRITVKRVSDYFNYSPSYLSTIYKRQFGISISTQMARIRIERAQDLLLSTSMNVRDVAAACGYSDAKYFMRMFKRQTGLTPTRYRSSFNQRHYNNA</sequence>
<dbReference type="PANTHER" id="PTHR43280:SF2">
    <property type="entry name" value="HTH-TYPE TRANSCRIPTIONAL REGULATOR EXSA"/>
    <property type="match status" value="1"/>
</dbReference>
<feature type="domain" description="HTH araC/xylS-type" evidence="4">
    <location>
        <begin position="171"/>
        <end position="269"/>
    </location>
</feature>